<dbReference type="Proteomes" id="UP000821866">
    <property type="component" value="Chromosome 1"/>
</dbReference>
<comment type="caution">
    <text evidence="1">The sequence shown here is derived from an EMBL/GenBank/DDBJ whole genome shotgun (WGS) entry which is preliminary data.</text>
</comment>
<gene>
    <name evidence="1" type="ORF">HPB51_010217</name>
</gene>
<sequence length="297" mass="32820">MHHGIVYTTNRAVDRRQKYRSKDRTGRYPEVSNLPAVVDICGAGRSAPTCIQLDLSTARLCRMKKKEVAARNRSRGGWRPPEDPPRENRFFVRLPDPTRATSTARGTPKIACDPNWGTNARTLTVALGEEKTAASGTRTVAAPELAPFVQKALVILSLRKEERGGGVRPSLKLSILPAERSPQTTQKSCAAGQARAFFTKGAVKRGRGRGGVVPTHTHVHAHTLTHCLRVTSEQRANADCTKFTGRLSRHIANTTDGPAECARRPDRFLTATGGERVEEEGHWKIPKLTARRSRRRR</sequence>
<dbReference type="EMBL" id="JABSTU010000001">
    <property type="protein sequence ID" value="KAH8040437.1"/>
    <property type="molecule type" value="Genomic_DNA"/>
</dbReference>
<reference evidence="1" key="1">
    <citation type="journal article" date="2020" name="Cell">
        <title>Large-Scale Comparative Analyses of Tick Genomes Elucidate Their Genetic Diversity and Vector Capacities.</title>
        <authorList>
            <consortium name="Tick Genome and Microbiome Consortium (TIGMIC)"/>
            <person name="Jia N."/>
            <person name="Wang J."/>
            <person name="Shi W."/>
            <person name="Du L."/>
            <person name="Sun Y."/>
            <person name="Zhan W."/>
            <person name="Jiang J.F."/>
            <person name="Wang Q."/>
            <person name="Zhang B."/>
            <person name="Ji P."/>
            <person name="Bell-Sakyi L."/>
            <person name="Cui X.M."/>
            <person name="Yuan T.T."/>
            <person name="Jiang B.G."/>
            <person name="Yang W.F."/>
            <person name="Lam T.T."/>
            <person name="Chang Q.C."/>
            <person name="Ding S.J."/>
            <person name="Wang X.J."/>
            <person name="Zhu J.G."/>
            <person name="Ruan X.D."/>
            <person name="Zhao L."/>
            <person name="Wei J.T."/>
            <person name="Ye R.Z."/>
            <person name="Que T.C."/>
            <person name="Du C.H."/>
            <person name="Zhou Y.H."/>
            <person name="Cheng J.X."/>
            <person name="Dai P.F."/>
            <person name="Guo W.B."/>
            <person name="Han X.H."/>
            <person name="Huang E.J."/>
            <person name="Li L.F."/>
            <person name="Wei W."/>
            <person name="Gao Y.C."/>
            <person name="Liu J.Z."/>
            <person name="Shao H.Z."/>
            <person name="Wang X."/>
            <person name="Wang C.C."/>
            <person name="Yang T.C."/>
            <person name="Huo Q.B."/>
            <person name="Li W."/>
            <person name="Chen H.Y."/>
            <person name="Chen S.E."/>
            <person name="Zhou L.G."/>
            <person name="Ni X.B."/>
            <person name="Tian J.H."/>
            <person name="Sheng Y."/>
            <person name="Liu T."/>
            <person name="Pan Y.S."/>
            <person name="Xia L.Y."/>
            <person name="Li J."/>
            <person name="Zhao F."/>
            <person name="Cao W.C."/>
        </authorList>
    </citation>
    <scope>NUCLEOTIDE SEQUENCE</scope>
    <source>
        <strain evidence="1">Rmic-2018</strain>
    </source>
</reference>
<protein>
    <submittedName>
        <fullName evidence="1">Uncharacterized protein</fullName>
    </submittedName>
</protein>
<keyword evidence="2" id="KW-1185">Reference proteome</keyword>
<evidence type="ECO:0000313" key="1">
    <source>
        <dbReference type="EMBL" id="KAH8040437.1"/>
    </source>
</evidence>
<reference evidence="1" key="2">
    <citation type="submission" date="2021-09" db="EMBL/GenBank/DDBJ databases">
        <authorList>
            <person name="Jia N."/>
            <person name="Wang J."/>
            <person name="Shi W."/>
            <person name="Du L."/>
            <person name="Sun Y."/>
            <person name="Zhan W."/>
            <person name="Jiang J."/>
            <person name="Wang Q."/>
            <person name="Zhang B."/>
            <person name="Ji P."/>
            <person name="Sakyi L.B."/>
            <person name="Cui X."/>
            <person name="Yuan T."/>
            <person name="Jiang B."/>
            <person name="Yang W."/>
            <person name="Lam T.T.-Y."/>
            <person name="Chang Q."/>
            <person name="Ding S."/>
            <person name="Wang X."/>
            <person name="Zhu J."/>
            <person name="Ruan X."/>
            <person name="Zhao L."/>
            <person name="Wei J."/>
            <person name="Que T."/>
            <person name="Du C."/>
            <person name="Cheng J."/>
            <person name="Dai P."/>
            <person name="Han X."/>
            <person name="Huang E."/>
            <person name="Gao Y."/>
            <person name="Liu J."/>
            <person name="Shao H."/>
            <person name="Ye R."/>
            <person name="Li L."/>
            <person name="Wei W."/>
            <person name="Wang X."/>
            <person name="Wang C."/>
            <person name="Huo Q."/>
            <person name="Li W."/>
            <person name="Guo W."/>
            <person name="Chen H."/>
            <person name="Chen S."/>
            <person name="Zhou L."/>
            <person name="Zhou L."/>
            <person name="Ni X."/>
            <person name="Tian J."/>
            <person name="Zhou Y."/>
            <person name="Sheng Y."/>
            <person name="Liu T."/>
            <person name="Pan Y."/>
            <person name="Xia L."/>
            <person name="Li J."/>
            <person name="Zhao F."/>
            <person name="Cao W."/>
        </authorList>
    </citation>
    <scope>NUCLEOTIDE SEQUENCE</scope>
    <source>
        <strain evidence="1">Rmic-2018</strain>
        <tissue evidence="1">Larvae</tissue>
    </source>
</reference>
<evidence type="ECO:0000313" key="2">
    <source>
        <dbReference type="Proteomes" id="UP000821866"/>
    </source>
</evidence>
<name>A0A9J6F283_RHIMP</name>
<proteinExistence type="predicted"/>
<organism evidence="1 2">
    <name type="scientific">Rhipicephalus microplus</name>
    <name type="common">Cattle tick</name>
    <name type="synonym">Boophilus microplus</name>
    <dbReference type="NCBI Taxonomy" id="6941"/>
    <lineage>
        <taxon>Eukaryota</taxon>
        <taxon>Metazoa</taxon>
        <taxon>Ecdysozoa</taxon>
        <taxon>Arthropoda</taxon>
        <taxon>Chelicerata</taxon>
        <taxon>Arachnida</taxon>
        <taxon>Acari</taxon>
        <taxon>Parasitiformes</taxon>
        <taxon>Ixodida</taxon>
        <taxon>Ixodoidea</taxon>
        <taxon>Ixodidae</taxon>
        <taxon>Rhipicephalinae</taxon>
        <taxon>Rhipicephalus</taxon>
        <taxon>Boophilus</taxon>
    </lineage>
</organism>
<accession>A0A9J6F283</accession>
<dbReference type="AlphaFoldDB" id="A0A9J6F283"/>